<sequence length="92" mass="9908">MTRNQVHYPLQHKTVTITPHPQPNGGRADGVCIQSHSAVPRPGCSHQSRTKSSSAPWAKLKMVHQNSSAIKRKTEGAGPKTPYPSCIDGNGI</sequence>
<keyword evidence="3" id="KW-1185">Reference proteome</keyword>
<dbReference type="EMBL" id="BSYO01000028">
    <property type="protein sequence ID" value="GMH24814.1"/>
    <property type="molecule type" value="Genomic_DNA"/>
</dbReference>
<comment type="caution">
    <text evidence="2">The sequence shown here is derived from an EMBL/GenBank/DDBJ whole genome shotgun (WGS) entry which is preliminary data.</text>
</comment>
<accession>A0AAD3T9D6</accession>
<gene>
    <name evidence="2" type="ORF">Nepgr_026657</name>
</gene>
<proteinExistence type="predicted"/>
<feature type="compositionally biased region" description="Polar residues" evidence="1">
    <location>
        <begin position="45"/>
        <end position="55"/>
    </location>
</feature>
<organism evidence="2 3">
    <name type="scientific">Nepenthes gracilis</name>
    <name type="common">Slender pitcher plant</name>
    <dbReference type="NCBI Taxonomy" id="150966"/>
    <lineage>
        <taxon>Eukaryota</taxon>
        <taxon>Viridiplantae</taxon>
        <taxon>Streptophyta</taxon>
        <taxon>Embryophyta</taxon>
        <taxon>Tracheophyta</taxon>
        <taxon>Spermatophyta</taxon>
        <taxon>Magnoliopsida</taxon>
        <taxon>eudicotyledons</taxon>
        <taxon>Gunneridae</taxon>
        <taxon>Pentapetalae</taxon>
        <taxon>Caryophyllales</taxon>
        <taxon>Nepenthaceae</taxon>
        <taxon>Nepenthes</taxon>
    </lineage>
</organism>
<dbReference type="Proteomes" id="UP001279734">
    <property type="component" value="Unassembled WGS sequence"/>
</dbReference>
<evidence type="ECO:0000313" key="2">
    <source>
        <dbReference type="EMBL" id="GMH24814.1"/>
    </source>
</evidence>
<evidence type="ECO:0000313" key="3">
    <source>
        <dbReference type="Proteomes" id="UP001279734"/>
    </source>
</evidence>
<reference evidence="2" key="1">
    <citation type="submission" date="2023-05" db="EMBL/GenBank/DDBJ databases">
        <title>Nepenthes gracilis genome sequencing.</title>
        <authorList>
            <person name="Fukushima K."/>
        </authorList>
    </citation>
    <scope>NUCLEOTIDE SEQUENCE</scope>
    <source>
        <strain evidence="2">SING2019-196</strain>
    </source>
</reference>
<protein>
    <submittedName>
        <fullName evidence="2">Uncharacterized protein</fullName>
    </submittedName>
</protein>
<name>A0AAD3T9D6_NEPGR</name>
<dbReference type="AlphaFoldDB" id="A0AAD3T9D6"/>
<evidence type="ECO:0000256" key="1">
    <source>
        <dbReference type="SAM" id="MobiDB-lite"/>
    </source>
</evidence>
<feature type="region of interest" description="Disordered" evidence="1">
    <location>
        <begin position="1"/>
        <end position="92"/>
    </location>
</feature>